<keyword evidence="5" id="KW-0328">Glycosyltransferase</keyword>
<keyword evidence="7" id="KW-0812">Transmembrane</keyword>
<evidence type="ECO:0000256" key="5">
    <source>
        <dbReference type="ARBA" id="ARBA00022676"/>
    </source>
</evidence>
<keyword evidence="8" id="KW-0735">Signal-anchor</keyword>
<evidence type="ECO:0000256" key="1">
    <source>
        <dbReference type="ARBA" id="ARBA00001936"/>
    </source>
</evidence>
<comment type="similarity">
    <text evidence="4">Belongs to the glycosyltransferase 31 family.</text>
</comment>
<comment type="subcellular location">
    <subcellularLocation>
        <location evidence="2">Golgi apparatus membrane</location>
        <topology evidence="2">Single-pass type II membrane protein</topology>
    </subcellularLocation>
</comment>
<dbReference type="InterPro" id="IPR002659">
    <property type="entry name" value="Glyco_trans_31"/>
</dbReference>
<evidence type="ECO:0000256" key="6">
    <source>
        <dbReference type="ARBA" id="ARBA00022679"/>
    </source>
</evidence>
<evidence type="ECO:0000256" key="10">
    <source>
        <dbReference type="ARBA" id="ARBA00023034"/>
    </source>
</evidence>
<organism evidence="13 14">
    <name type="scientific">Vitis vinifera</name>
    <name type="common">Grape</name>
    <dbReference type="NCBI Taxonomy" id="29760"/>
    <lineage>
        <taxon>Eukaryota</taxon>
        <taxon>Viridiplantae</taxon>
        <taxon>Streptophyta</taxon>
        <taxon>Embryophyta</taxon>
        <taxon>Tracheophyta</taxon>
        <taxon>Spermatophyta</taxon>
        <taxon>Magnoliopsida</taxon>
        <taxon>eudicotyledons</taxon>
        <taxon>Gunneridae</taxon>
        <taxon>Pentapetalae</taxon>
        <taxon>rosids</taxon>
        <taxon>Vitales</taxon>
        <taxon>Vitaceae</taxon>
        <taxon>Viteae</taxon>
        <taxon>Vitis</taxon>
    </lineage>
</organism>
<name>A0ABY9D998_VITVI</name>
<evidence type="ECO:0000313" key="14">
    <source>
        <dbReference type="Proteomes" id="UP001227230"/>
    </source>
</evidence>
<keyword evidence="10" id="KW-0333">Golgi apparatus</keyword>
<evidence type="ECO:0000256" key="4">
    <source>
        <dbReference type="ARBA" id="ARBA00008661"/>
    </source>
</evidence>
<evidence type="ECO:0000256" key="2">
    <source>
        <dbReference type="ARBA" id="ARBA00004323"/>
    </source>
</evidence>
<keyword evidence="11" id="KW-0472">Membrane</keyword>
<evidence type="ECO:0000256" key="7">
    <source>
        <dbReference type="ARBA" id="ARBA00022692"/>
    </source>
</evidence>
<proteinExistence type="inferred from homology"/>
<evidence type="ECO:0000256" key="8">
    <source>
        <dbReference type="ARBA" id="ARBA00022968"/>
    </source>
</evidence>
<gene>
    <name evidence="13" type="ORF">VitviT2T_022250</name>
</gene>
<accession>A0ABY9D998</accession>
<sequence>MGFVGQRRSLRKSWTPADQQRLQRLEDATGSTFMFVIGIANNKAKVAELIKEVAQYDDFMLLNIEEYSKPPYKMLAFFKVSYALF</sequence>
<dbReference type="Proteomes" id="UP001227230">
    <property type="component" value="Chromosome 14"/>
</dbReference>
<dbReference type="EMBL" id="CP126661">
    <property type="protein sequence ID" value="WKA04193.1"/>
    <property type="molecule type" value="Genomic_DNA"/>
</dbReference>
<evidence type="ECO:0000256" key="9">
    <source>
        <dbReference type="ARBA" id="ARBA00022989"/>
    </source>
</evidence>
<keyword evidence="6" id="KW-0808">Transferase</keyword>
<protein>
    <recommendedName>
        <fullName evidence="15">Hexosyltransferase</fullName>
    </recommendedName>
</protein>
<evidence type="ECO:0000256" key="11">
    <source>
        <dbReference type="ARBA" id="ARBA00023136"/>
    </source>
</evidence>
<evidence type="ECO:0000256" key="12">
    <source>
        <dbReference type="ARBA" id="ARBA00023211"/>
    </source>
</evidence>
<keyword evidence="14" id="KW-1185">Reference proteome</keyword>
<keyword evidence="9" id="KW-1133">Transmembrane helix</keyword>
<evidence type="ECO:0000256" key="3">
    <source>
        <dbReference type="ARBA" id="ARBA00004922"/>
    </source>
</evidence>
<evidence type="ECO:0000313" key="13">
    <source>
        <dbReference type="EMBL" id="WKA04193.1"/>
    </source>
</evidence>
<comment type="pathway">
    <text evidence="3">Protein modification; protein glycosylation.</text>
</comment>
<reference evidence="13 14" key="1">
    <citation type="journal article" date="2023" name="Hortic Res">
        <title>The complete reference genome for grapevine (Vitis vinifera L.) genetics and breeding.</title>
        <authorList>
            <person name="Shi X."/>
            <person name="Cao S."/>
            <person name="Wang X."/>
            <person name="Huang S."/>
            <person name="Wang Y."/>
            <person name="Liu Z."/>
            <person name="Liu W."/>
            <person name="Leng X."/>
            <person name="Peng Y."/>
            <person name="Wang N."/>
            <person name="Wang Y."/>
            <person name="Ma Z."/>
            <person name="Xu X."/>
            <person name="Zhang F."/>
            <person name="Xue H."/>
            <person name="Zhong H."/>
            <person name="Wang Y."/>
            <person name="Zhang K."/>
            <person name="Velt A."/>
            <person name="Avia K."/>
            <person name="Holtgrawe D."/>
            <person name="Grimplet J."/>
            <person name="Matus J.T."/>
            <person name="Ware D."/>
            <person name="Wu X."/>
            <person name="Wang H."/>
            <person name="Liu C."/>
            <person name="Fang Y."/>
            <person name="Rustenholz C."/>
            <person name="Cheng Z."/>
            <person name="Xiao H."/>
            <person name="Zhou Y."/>
        </authorList>
    </citation>
    <scope>NUCLEOTIDE SEQUENCE [LARGE SCALE GENOMIC DNA]</scope>
    <source>
        <strain evidence="14">cv. Pinot noir / PN40024</strain>
        <tissue evidence="13">Leaf</tissue>
    </source>
</reference>
<dbReference type="Pfam" id="PF01762">
    <property type="entry name" value="Galactosyl_T"/>
    <property type="match status" value="1"/>
</dbReference>
<evidence type="ECO:0008006" key="15">
    <source>
        <dbReference type="Google" id="ProtNLM"/>
    </source>
</evidence>
<comment type="cofactor">
    <cofactor evidence="1">
        <name>Mn(2+)</name>
        <dbReference type="ChEBI" id="CHEBI:29035"/>
    </cofactor>
</comment>
<keyword evidence="12" id="KW-0464">Manganese</keyword>